<dbReference type="SUPFAM" id="SSF144091">
    <property type="entry name" value="Rhomboid-like"/>
    <property type="match status" value="1"/>
</dbReference>
<dbReference type="InterPro" id="IPR035952">
    <property type="entry name" value="Rhomboid-like_sf"/>
</dbReference>
<dbReference type="EMBL" id="JAUEDM010000006">
    <property type="protein sequence ID" value="KAK3315117.1"/>
    <property type="molecule type" value="Genomic_DNA"/>
</dbReference>
<feature type="region of interest" description="Disordered" evidence="5">
    <location>
        <begin position="275"/>
        <end position="294"/>
    </location>
</feature>
<dbReference type="Pfam" id="PF08551">
    <property type="entry name" value="DUF1751"/>
    <property type="match status" value="1"/>
</dbReference>
<dbReference type="InterPro" id="IPR013861">
    <property type="entry name" value="TMEM115/Pdh1/Rbl19"/>
</dbReference>
<dbReference type="SMART" id="SM01160">
    <property type="entry name" value="DUF1751"/>
    <property type="match status" value="1"/>
</dbReference>
<keyword evidence="7" id="KW-0732">Signal</keyword>
<feature type="transmembrane region" description="Helical" evidence="6">
    <location>
        <begin position="169"/>
        <end position="197"/>
    </location>
</feature>
<comment type="subcellular location">
    <subcellularLocation>
        <location evidence="1">Membrane</location>
        <topology evidence="1">Multi-pass membrane protein</topology>
    </subcellularLocation>
</comment>
<organism evidence="8 9">
    <name type="scientific">Apodospora peruviana</name>
    <dbReference type="NCBI Taxonomy" id="516989"/>
    <lineage>
        <taxon>Eukaryota</taxon>
        <taxon>Fungi</taxon>
        <taxon>Dikarya</taxon>
        <taxon>Ascomycota</taxon>
        <taxon>Pezizomycotina</taxon>
        <taxon>Sordariomycetes</taxon>
        <taxon>Sordariomycetidae</taxon>
        <taxon>Sordariales</taxon>
        <taxon>Lasiosphaeriaceae</taxon>
        <taxon>Apodospora</taxon>
    </lineage>
</organism>
<feature type="signal peptide" evidence="7">
    <location>
        <begin position="1"/>
        <end position="25"/>
    </location>
</feature>
<dbReference type="PANTHER" id="PTHR13377:SF3">
    <property type="entry name" value="TRANSMEMBRANE PROTEIN 115"/>
    <property type="match status" value="1"/>
</dbReference>
<dbReference type="AlphaFoldDB" id="A0AAE0HZ02"/>
<keyword evidence="9" id="KW-1185">Reference proteome</keyword>
<evidence type="ECO:0000256" key="7">
    <source>
        <dbReference type="SAM" id="SignalP"/>
    </source>
</evidence>
<evidence type="ECO:0000256" key="6">
    <source>
        <dbReference type="SAM" id="Phobius"/>
    </source>
</evidence>
<keyword evidence="2 6" id="KW-0812">Transmembrane</keyword>
<dbReference type="GO" id="GO:0005794">
    <property type="term" value="C:Golgi apparatus"/>
    <property type="evidence" value="ECO:0007669"/>
    <property type="project" value="TreeGrafter"/>
</dbReference>
<proteinExistence type="predicted"/>
<feature type="transmembrane region" description="Helical" evidence="6">
    <location>
        <begin position="125"/>
        <end position="148"/>
    </location>
</feature>
<feature type="transmembrane region" description="Helical" evidence="6">
    <location>
        <begin position="97"/>
        <end position="119"/>
    </location>
</feature>
<keyword evidence="3 6" id="KW-1133">Transmembrane helix</keyword>
<evidence type="ECO:0000256" key="1">
    <source>
        <dbReference type="ARBA" id="ARBA00004141"/>
    </source>
</evidence>
<protein>
    <submittedName>
        <fullName evidence="8">Eukaryotic integral membrane protein-domain-containing protein</fullName>
    </submittedName>
</protein>
<evidence type="ECO:0000313" key="9">
    <source>
        <dbReference type="Proteomes" id="UP001283341"/>
    </source>
</evidence>
<feature type="region of interest" description="Disordered" evidence="5">
    <location>
        <begin position="313"/>
        <end position="388"/>
    </location>
</feature>
<dbReference type="GO" id="GO:0006890">
    <property type="term" value="P:retrograde vesicle-mediated transport, Golgi to endoplasmic reticulum"/>
    <property type="evidence" value="ECO:0007669"/>
    <property type="project" value="InterPro"/>
</dbReference>
<feature type="compositionally biased region" description="Low complexity" evidence="5">
    <location>
        <begin position="333"/>
        <end position="346"/>
    </location>
</feature>
<comment type="caution">
    <text evidence="8">The sequence shown here is derived from an EMBL/GenBank/DDBJ whole genome shotgun (WGS) entry which is preliminary data.</text>
</comment>
<dbReference type="GO" id="GO:0016020">
    <property type="term" value="C:membrane"/>
    <property type="evidence" value="ECO:0007669"/>
    <property type="project" value="UniProtKB-SubCell"/>
</dbReference>
<reference evidence="8" key="1">
    <citation type="journal article" date="2023" name="Mol. Phylogenet. Evol.">
        <title>Genome-scale phylogeny and comparative genomics of the fungal order Sordariales.</title>
        <authorList>
            <person name="Hensen N."/>
            <person name="Bonometti L."/>
            <person name="Westerberg I."/>
            <person name="Brannstrom I.O."/>
            <person name="Guillou S."/>
            <person name="Cros-Aarteil S."/>
            <person name="Calhoun S."/>
            <person name="Haridas S."/>
            <person name="Kuo A."/>
            <person name="Mondo S."/>
            <person name="Pangilinan J."/>
            <person name="Riley R."/>
            <person name="LaButti K."/>
            <person name="Andreopoulos B."/>
            <person name="Lipzen A."/>
            <person name="Chen C."/>
            <person name="Yan M."/>
            <person name="Daum C."/>
            <person name="Ng V."/>
            <person name="Clum A."/>
            <person name="Steindorff A."/>
            <person name="Ohm R.A."/>
            <person name="Martin F."/>
            <person name="Silar P."/>
            <person name="Natvig D.O."/>
            <person name="Lalanne C."/>
            <person name="Gautier V."/>
            <person name="Ament-Velasquez S.L."/>
            <person name="Kruys A."/>
            <person name="Hutchinson M.I."/>
            <person name="Powell A.J."/>
            <person name="Barry K."/>
            <person name="Miller A.N."/>
            <person name="Grigoriev I.V."/>
            <person name="Debuchy R."/>
            <person name="Gladieux P."/>
            <person name="Hiltunen Thoren M."/>
            <person name="Johannesson H."/>
        </authorList>
    </citation>
    <scope>NUCLEOTIDE SEQUENCE</scope>
    <source>
        <strain evidence="8">CBS 118394</strain>
    </source>
</reference>
<keyword evidence="4 6" id="KW-0472">Membrane</keyword>
<reference evidence="8" key="2">
    <citation type="submission" date="2023-06" db="EMBL/GenBank/DDBJ databases">
        <authorList>
            <consortium name="Lawrence Berkeley National Laboratory"/>
            <person name="Haridas S."/>
            <person name="Hensen N."/>
            <person name="Bonometti L."/>
            <person name="Westerberg I."/>
            <person name="Brannstrom I.O."/>
            <person name="Guillou S."/>
            <person name="Cros-Aarteil S."/>
            <person name="Calhoun S."/>
            <person name="Kuo A."/>
            <person name="Mondo S."/>
            <person name="Pangilinan J."/>
            <person name="Riley R."/>
            <person name="Labutti K."/>
            <person name="Andreopoulos B."/>
            <person name="Lipzen A."/>
            <person name="Chen C."/>
            <person name="Yanf M."/>
            <person name="Daum C."/>
            <person name="Ng V."/>
            <person name="Clum A."/>
            <person name="Steindorff A."/>
            <person name="Ohm R."/>
            <person name="Martin F."/>
            <person name="Silar P."/>
            <person name="Natvig D."/>
            <person name="Lalanne C."/>
            <person name="Gautier V."/>
            <person name="Ament-Velasquez S.L."/>
            <person name="Kruys A."/>
            <person name="Hutchinson M.I."/>
            <person name="Powell A.J."/>
            <person name="Barry K."/>
            <person name="Miller A.N."/>
            <person name="Grigoriev I.V."/>
            <person name="Debuchy R."/>
            <person name="Gladieux P."/>
            <person name="Thoren M.H."/>
            <person name="Johannesson H."/>
        </authorList>
    </citation>
    <scope>NUCLEOTIDE SEQUENCE</scope>
    <source>
        <strain evidence="8">CBS 118394</strain>
    </source>
</reference>
<dbReference type="FunFam" id="1.20.1540.10:FF:000004">
    <property type="entry name" value="Transmembrane protein 115"/>
    <property type="match status" value="1"/>
</dbReference>
<evidence type="ECO:0000256" key="3">
    <source>
        <dbReference type="ARBA" id="ARBA00022989"/>
    </source>
</evidence>
<gene>
    <name evidence="8" type="ORF">B0H66DRAFT_334371</name>
</gene>
<evidence type="ECO:0000256" key="4">
    <source>
        <dbReference type="ARBA" id="ARBA00023136"/>
    </source>
</evidence>
<dbReference type="Gene3D" id="1.20.1540.10">
    <property type="entry name" value="Rhomboid-like"/>
    <property type="match status" value="1"/>
</dbReference>
<name>A0AAE0HZ02_9PEZI</name>
<sequence length="388" mass="42111">MPPRINIPPVTRILLLVLGLQSVLSAAIRYRQWTANSEIVIPYLNLVPQLSLFYPWTFVSTTLVESNVFTLTIACLTLYHGGRYLERAWSSREFAKFLLITALIPNTLCFTTMILFFTFTRNERWTLTTIAGTIPLQISFLVAFSQLVPAHTVTLFRGILSLRVPRFPLLYVGLVTLLALTPMLTSAAFFLSVYGLLTSWTYLRFYKPVFPDLDSPSQPSSLRGDASETFAFAEFFPGPVRPFVASLSTQIFNVLVAMRLCTPFSQADLSAARGETHHHFMQRGAPGSARAEAERRRALALKALDQRLHAATANAASRGAGRGGASSTPPPAHATAALAPSATGPTVQTQPQVGGQKAMTTTQGGTGSGLSGETNYNPDHGDGDGSRG</sequence>
<accession>A0AAE0HZ02</accession>
<evidence type="ECO:0000256" key="5">
    <source>
        <dbReference type="SAM" id="MobiDB-lite"/>
    </source>
</evidence>
<dbReference type="PANTHER" id="PTHR13377">
    <property type="entry name" value="PLACENTAL PROTEIN 6"/>
    <property type="match status" value="1"/>
</dbReference>
<feature type="transmembrane region" description="Helical" evidence="6">
    <location>
        <begin position="53"/>
        <end position="76"/>
    </location>
</feature>
<evidence type="ECO:0000256" key="2">
    <source>
        <dbReference type="ARBA" id="ARBA00022692"/>
    </source>
</evidence>
<feature type="chain" id="PRO_5042269543" evidence="7">
    <location>
        <begin position="26"/>
        <end position="388"/>
    </location>
</feature>
<evidence type="ECO:0000313" key="8">
    <source>
        <dbReference type="EMBL" id="KAK3315117.1"/>
    </source>
</evidence>
<feature type="compositionally biased region" description="Basic and acidic residues" evidence="5">
    <location>
        <begin position="379"/>
        <end position="388"/>
    </location>
</feature>
<dbReference type="Proteomes" id="UP001283341">
    <property type="component" value="Unassembled WGS sequence"/>
</dbReference>